<keyword evidence="2" id="KW-1185">Reference proteome</keyword>
<gene>
    <name evidence="1" type="ORF">GMARGA_LOCUS34990</name>
</gene>
<feature type="non-terminal residue" evidence="1">
    <location>
        <position position="1"/>
    </location>
</feature>
<evidence type="ECO:0000313" key="2">
    <source>
        <dbReference type="Proteomes" id="UP000789901"/>
    </source>
</evidence>
<proteinExistence type="predicted"/>
<protein>
    <submittedName>
        <fullName evidence="1">16572_t:CDS:1</fullName>
    </submittedName>
</protein>
<name>A0ABN7WTN8_GIGMA</name>
<dbReference type="Proteomes" id="UP000789901">
    <property type="component" value="Unassembled WGS sequence"/>
</dbReference>
<dbReference type="EMBL" id="CAJVQB010063274">
    <property type="protein sequence ID" value="CAG8840606.1"/>
    <property type="molecule type" value="Genomic_DNA"/>
</dbReference>
<sequence length="41" mass="4706">EQKICPKGQGRGIHVSEFLYELLGRVYLTEERHAAHSEIPN</sequence>
<evidence type="ECO:0000313" key="1">
    <source>
        <dbReference type="EMBL" id="CAG8840606.1"/>
    </source>
</evidence>
<reference evidence="1 2" key="1">
    <citation type="submission" date="2021-06" db="EMBL/GenBank/DDBJ databases">
        <authorList>
            <person name="Kallberg Y."/>
            <person name="Tangrot J."/>
            <person name="Rosling A."/>
        </authorList>
    </citation>
    <scope>NUCLEOTIDE SEQUENCE [LARGE SCALE GENOMIC DNA]</scope>
    <source>
        <strain evidence="1 2">120-4 pot B 10/14</strain>
    </source>
</reference>
<feature type="non-terminal residue" evidence="1">
    <location>
        <position position="41"/>
    </location>
</feature>
<accession>A0ABN7WTN8</accession>
<comment type="caution">
    <text evidence="1">The sequence shown here is derived from an EMBL/GenBank/DDBJ whole genome shotgun (WGS) entry which is preliminary data.</text>
</comment>
<organism evidence="1 2">
    <name type="scientific">Gigaspora margarita</name>
    <dbReference type="NCBI Taxonomy" id="4874"/>
    <lineage>
        <taxon>Eukaryota</taxon>
        <taxon>Fungi</taxon>
        <taxon>Fungi incertae sedis</taxon>
        <taxon>Mucoromycota</taxon>
        <taxon>Glomeromycotina</taxon>
        <taxon>Glomeromycetes</taxon>
        <taxon>Diversisporales</taxon>
        <taxon>Gigasporaceae</taxon>
        <taxon>Gigaspora</taxon>
    </lineage>
</organism>